<reference evidence="2 3" key="1">
    <citation type="submission" date="2018-03" db="EMBL/GenBank/DDBJ databases">
        <authorList>
            <person name="Keele B.F."/>
        </authorList>
    </citation>
    <scope>NUCLEOTIDE SEQUENCE [LARGE SCALE GENOMIC DNA]</scope>
    <source>
        <strain evidence="2">ZCTH4_d</strain>
    </source>
</reference>
<name>A0A3E0JUU0_9BACI</name>
<dbReference type="EMBL" id="QEWE01000042">
    <property type="protein sequence ID" value="REJ23880.1"/>
    <property type="molecule type" value="Genomic_DNA"/>
</dbReference>
<feature type="compositionally biased region" description="Polar residues" evidence="1">
    <location>
        <begin position="1"/>
        <end position="14"/>
    </location>
</feature>
<gene>
    <name evidence="2" type="ORF">C6P37_16400</name>
</gene>
<dbReference type="Proteomes" id="UP000257014">
    <property type="component" value="Unassembled WGS sequence"/>
</dbReference>
<evidence type="ECO:0000256" key="1">
    <source>
        <dbReference type="SAM" id="MobiDB-lite"/>
    </source>
</evidence>
<evidence type="ECO:0000313" key="3">
    <source>
        <dbReference type="Proteomes" id="UP000257014"/>
    </source>
</evidence>
<comment type="caution">
    <text evidence="2">The sequence shown here is derived from an EMBL/GenBank/DDBJ whole genome shotgun (WGS) entry which is preliminary data.</text>
</comment>
<protein>
    <submittedName>
        <fullName evidence="2">Uncharacterized protein</fullName>
    </submittedName>
</protein>
<evidence type="ECO:0000313" key="2">
    <source>
        <dbReference type="EMBL" id="REJ23880.1"/>
    </source>
</evidence>
<organism evidence="2 3">
    <name type="scientific">Caldibacillus debilis</name>
    <dbReference type="NCBI Taxonomy" id="301148"/>
    <lineage>
        <taxon>Bacteria</taxon>
        <taxon>Bacillati</taxon>
        <taxon>Bacillota</taxon>
        <taxon>Bacilli</taxon>
        <taxon>Bacillales</taxon>
        <taxon>Bacillaceae</taxon>
        <taxon>Caldibacillus</taxon>
    </lineage>
</organism>
<accession>A0A3E0JUU0</accession>
<proteinExistence type="predicted"/>
<sequence length="114" mass="12177">MPASSIVRSGTRRFSASRIGAPMPFQTRPCRKILDGFSLKRTERGRSFQSQPGETGKDNAALLCLPVGPADPASNLFAAGKRNAEGRHASVGFFCKGLPNIHSFAILETNQTGS</sequence>
<dbReference type="AlphaFoldDB" id="A0A3E0JUU0"/>
<feature type="region of interest" description="Disordered" evidence="1">
    <location>
        <begin position="1"/>
        <end position="25"/>
    </location>
</feature>